<keyword evidence="2" id="KW-1185">Reference proteome</keyword>
<evidence type="ECO:0000313" key="2">
    <source>
        <dbReference type="Proteomes" id="UP000593571"/>
    </source>
</evidence>
<name>A0A7J8B9R3_ROUAE</name>
<organism evidence="1 2">
    <name type="scientific">Rousettus aegyptiacus</name>
    <name type="common">Egyptian fruit bat</name>
    <name type="synonym">Pteropus aegyptiacus</name>
    <dbReference type="NCBI Taxonomy" id="9407"/>
    <lineage>
        <taxon>Eukaryota</taxon>
        <taxon>Metazoa</taxon>
        <taxon>Chordata</taxon>
        <taxon>Craniata</taxon>
        <taxon>Vertebrata</taxon>
        <taxon>Euteleostomi</taxon>
        <taxon>Mammalia</taxon>
        <taxon>Eutheria</taxon>
        <taxon>Laurasiatheria</taxon>
        <taxon>Chiroptera</taxon>
        <taxon>Yinpterochiroptera</taxon>
        <taxon>Pteropodoidea</taxon>
        <taxon>Pteropodidae</taxon>
        <taxon>Rousettinae</taxon>
        <taxon>Rousettus</taxon>
    </lineage>
</organism>
<gene>
    <name evidence="1" type="ORF">HJG63_009989</name>
</gene>
<accession>A0A7J8B9R3</accession>
<proteinExistence type="predicted"/>
<reference evidence="1 2" key="1">
    <citation type="journal article" date="2020" name="Nature">
        <title>Six reference-quality genomes reveal evolution of bat adaptations.</title>
        <authorList>
            <person name="Jebb D."/>
            <person name="Huang Z."/>
            <person name="Pippel M."/>
            <person name="Hughes G.M."/>
            <person name="Lavrichenko K."/>
            <person name="Devanna P."/>
            <person name="Winkler S."/>
            <person name="Jermiin L.S."/>
            <person name="Skirmuntt E.C."/>
            <person name="Katzourakis A."/>
            <person name="Burkitt-Gray L."/>
            <person name="Ray D.A."/>
            <person name="Sullivan K.A.M."/>
            <person name="Roscito J.G."/>
            <person name="Kirilenko B.M."/>
            <person name="Davalos L.M."/>
            <person name="Corthals A.P."/>
            <person name="Power M.L."/>
            <person name="Jones G."/>
            <person name="Ransome R.D."/>
            <person name="Dechmann D.K.N."/>
            <person name="Locatelli A.G."/>
            <person name="Puechmaille S.J."/>
            <person name="Fedrigo O."/>
            <person name="Jarvis E.D."/>
            <person name="Hiller M."/>
            <person name="Vernes S.C."/>
            <person name="Myers E.W."/>
            <person name="Teeling E.C."/>
        </authorList>
    </citation>
    <scope>NUCLEOTIDE SEQUENCE [LARGE SCALE GENOMIC DNA]</scope>
    <source>
        <strain evidence="1">MRouAeg1</strain>
        <tissue evidence="1">Muscle</tissue>
    </source>
</reference>
<dbReference type="EMBL" id="JACASE010000018">
    <property type="protein sequence ID" value="KAF6395434.1"/>
    <property type="molecule type" value="Genomic_DNA"/>
</dbReference>
<comment type="caution">
    <text evidence="1">The sequence shown here is derived from an EMBL/GenBank/DDBJ whole genome shotgun (WGS) entry which is preliminary data.</text>
</comment>
<dbReference type="AlphaFoldDB" id="A0A7J8B9R3"/>
<evidence type="ECO:0000313" key="1">
    <source>
        <dbReference type="EMBL" id="KAF6395434.1"/>
    </source>
</evidence>
<dbReference type="Proteomes" id="UP000593571">
    <property type="component" value="Unassembled WGS sequence"/>
</dbReference>
<sequence length="123" mass="13727">MAPLMLNLRNVPNLFCRTEIVYPKSEIVLTKSDNQTPVHLADKTLKTSPLHVKSPGLSARIRALALSHKSVSLCPLISFLAQDSVHQPLRRSTVDRPATDPALIQRRSCSSCFCLSRHRRVVC</sequence>
<protein>
    <submittedName>
        <fullName evidence="1">Uncharacterized protein</fullName>
    </submittedName>
</protein>